<accession>A0A8J3IB18</accession>
<dbReference type="AlphaFoldDB" id="A0A8J3IB18"/>
<comment type="caution">
    <text evidence="1">The sequence shown here is derived from an EMBL/GenBank/DDBJ whole genome shotgun (WGS) entry which is preliminary data.</text>
</comment>
<evidence type="ECO:0000313" key="2">
    <source>
        <dbReference type="Proteomes" id="UP000612362"/>
    </source>
</evidence>
<dbReference type="Proteomes" id="UP000612362">
    <property type="component" value="Unassembled WGS sequence"/>
</dbReference>
<evidence type="ECO:0000313" key="1">
    <source>
        <dbReference type="EMBL" id="GHO50588.1"/>
    </source>
</evidence>
<dbReference type="RefSeq" id="WP_220199564.1">
    <property type="nucleotide sequence ID" value="NZ_BNJF01000008.1"/>
</dbReference>
<sequence>MIVLREDAGQALRLIGDLEEYIPATYQGHWRGHVLALRAQCMHLFQLPQAARREAEQSRAIFEHQGHLIGLQDLDAWWHHKDEK</sequence>
<dbReference type="EMBL" id="BNJF01000008">
    <property type="protein sequence ID" value="GHO50588.1"/>
    <property type="molecule type" value="Genomic_DNA"/>
</dbReference>
<protein>
    <submittedName>
        <fullName evidence="1">Uncharacterized protein</fullName>
    </submittedName>
</protein>
<keyword evidence="2" id="KW-1185">Reference proteome</keyword>
<proteinExistence type="predicted"/>
<name>A0A8J3IB18_9CHLR</name>
<organism evidence="1 2">
    <name type="scientific">Ktedonospora formicarum</name>
    <dbReference type="NCBI Taxonomy" id="2778364"/>
    <lineage>
        <taxon>Bacteria</taxon>
        <taxon>Bacillati</taxon>
        <taxon>Chloroflexota</taxon>
        <taxon>Ktedonobacteria</taxon>
        <taxon>Ktedonobacterales</taxon>
        <taxon>Ktedonobacteraceae</taxon>
        <taxon>Ktedonospora</taxon>
    </lineage>
</organism>
<gene>
    <name evidence="1" type="ORF">KSX_87510</name>
</gene>
<reference evidence="1" key="1">
    <citation type="submission" date="2020-10" db="EMBL/GenBank/DDBJ databases">
        <title>Taxonomic study of unclassified bacteria belonging to the class Ktedonobacteria.</title>
        <authorList>
            <person name="Yabe S."/>
            <person name="Wang C.M."/>
            <person name="Zheng Y."/>
            <person name="Sakai Y."/>
            <person name="Cavaletti L."/>
            <person name="Monciardini P."/>
            <person name="Donadio S."/>
        </authorList>
    </citation>
    <scope>NUCLEOTIDE SEQUENCE</scope>
    <source>
        <strain evidence="1">SOSP1-1</strain>
    </source>
</reference>